<feature type="region of interest" description="Disordered" evidence="1">
    <location>
        <begin position="47"/>
        <end position="68"/>
    </location>
</feature>
<organism evidence="2 3">
    <name type="scientific">Pleurodeles waltl</name>
    <name type="common">Iberian ribbed newt</name>
    <dbReference type="NCBI Taxonomy" id="8319"/>
    <lineage>
        <taxon>Eukaryota</taxon>
        <taxon>Metazoa</taxon>
        <taxon>Chordata</taxon>
        <taxon>Craniata</taxon>
        <taxon>Vertebrata</taxon>
        <taxon>Euteleostomi</taxon>
        <taxon>Amphibia</taxon>
        <taxon>Batrachia</taxon>
        <taxon>Caudata</taxon>
        <taxon>Salamandroidea</taxon>
        <taxon>Salamandridae</taxon>
        <taxon>Pleurodelinae</taxon>
        <taxon>Pleurodeles</taxon>
    </lineage>
</organism>
<dbReference type="EMBL" id="JANPWB010000010">
    <property type="protein sequence ID" value="KAJ1142532.1"/>
    <property type="molecule type" value="Genomic_DNA"/>
</dbReference>
<feature type="region of interest" description="Disordered" evidence="1">
    <location>
        <begin position="1"/>
        <end position="27"/>
    </location>
</feature>
<protein>
    <submittedName>
        <fullName evidence="2">Uncharacterized protein</fullName>
    </submittedName>
</protein>
<evidence type="ECO:0000313" key="2">
    <source>
        <dbReference type="EMBL" id="KAJ1142532.1"/>
    </source>
</evidence>
<gene>
    <name evidence="2" type="ORF">NDU88_008846</name>
</gene>
<dbReference type="Proteomes" id="UP001066276">
    <property type="component" value="Chromosome 6"/>
</dbReference>
<name>A0AAV7QSY3_PLEWA</name>
<comment type="caution">
    <text evidence="2">The sequence shown here is derived from an EMBL/GenBank/DDBJ whole genome shotgun (WGS) entry which is preliminary data.</text>
</comment>
<keyword evidence="3" id="KW-1185">Reference proteome</keyword>
<evidence type="ECO:0000313" key="3">
    <source>
        <dbReference type="Proteomes" id="UP001066276"/>
    </source>
</evidence>
<sequence>MRTRPRPRGAPQQARESTEAPPVLAQNHRLQARGGLHYRAAVPRQHAGAVTAGGREAAESTGDFSAPPFFTDSTIAGIDAGGATRF</sequence>
<evidence type="ECO:0000256" key="1">
    <source>
        <dbReference type="SAM" id="MobiDB-lite"/>
    </source>
</evidence>
<proteinExistence type="predicted"/>
<reference evidence="2" key="1">
    <citation type="journal article" date="2022" name="bioRxiv">
        <title>Sequencing and chromosome-scale assembly of the giantPleurodeles waltlgenome.</title>
        <authorList>
            <person name="Brown T."/>
            <person name="Elewa A."/>
            <person name="Iarovenko S."/>
            <person name="Subramanian E."/>
            <person name="Araus A.J."/>
            <person name="Petzold A."/>
            <person name="Susuki M."/>
            <person name="Suzuki K.-i.T."/>
            <person name="Hayashi T."/>
            <person name="Toyoda A."/>
            <person name="Oliveira C."/>
            <person name="Osipova E."/>
            <person name="Leigh N.D."/>
            <person name="Simon A."/>
            <person name="Yun M.H."/>
        </authorList>
    </citation>
    <scope>NUCLEOTIDE SEQUENCE</scope>
    <source>
        <strain evidence="2">20211129_DDA</strain>
        <tissue evidence="2">Liver</tissue>
    </source>
</reference>
<dbReference type="AlphaFoldDB" id="A0AAV7QSY3"/>
<accession>A0AAV7QSY3</accession>